<comment type="function">
    <text evidence="7">Protein S19 forms a complex with S13 that binds strongly to the 16S ribosomal RNA.</text>
</comment>
<evidence type="ECO:0000313" key="10">
    <source>
        <dbReference type="Proteomes" id="UP000637906"/>
    </source>
</evidence>
<evidence type="ECO:0000256" key="1">
    <source>
        <dbReference type="ARBA" id="ARBA00007345"/>
    </source>
</evidence>
<keyword evidence="3 7" id="KW-0694">RNA-binding</keyword>
<dbReference type="InterPro" id="IPR002222">
    <property type="entry name" value="Ribosomal_uS19"/>
</dbReference>
<evidence type="ECO:0000256" key="5">
    <source>
        <dbReference type="ARBA" id="ARBA00023274"/>
    </source>
</evidence>
<evidence type="ECO:0000256" key="3">
    <source>
        <dbReference type="ARBA" id="ARBA00022884"/>
    </source>
</evidence>
<dbReference type="PANTHER" id="PTHR11880:SF8">
    <property type="entry name" value="SMALL RIBOSOMAL SUBUNIT PROTEIN US19M"/>
    <property type="match status" value="1"/>
</dbReference>
<comment type="similarity">
    <text evidence="1 7 8">Belongs to the universal ribosomal protein uS19 family.</text>
</comment>
<proteinExistence type="inferred from homology"/>
<evidence type="ECO:0000256" key="6">
    <source>
        <dbReference type="ARBA" id="ARBA00035163"/>
    </source>
</evidence>
<dbReference type="PANTHER" id="PTHR11880">
    <property type="entry name" value="RIBOSOMAL PROTEIN S19P FAMILY MEMBER"/>
    <property type="match status" value="1"/>
</dbReference>
<sequence length="99" mass="11292">MSRSAWKPPFCHLNLFNKVSKIVKESSNGIGERNNTIIKTRSRRSTILPNFVGLWFNVYNGKKYIPVLIDSNMVGHKLGEFSPTRTFKGHSGDKKVIKK</sequence>
<evidence type="ECO:0000256" key="2">
    <source>
        <dbReference type="ARBA" id="ARBA00022730"/>
    </source>
</evidence>
<dbReference type="GO" id="GO:0006412">
    <property type="term" value="P:translation"/>
    <property type="evidence" value="ECO:0007669"/>
    <property type="project" value="UniProtKB-UniRule"/>
</dbReference>
<dbReference type="PRINTS" id="PR00975">
    <property type="entry name" value="RIBOSOMALS19"/>
</dbReference>
<name>A0A8J3HNK1_9RICK</name>
<dbReference type="SUPFAM" id="SSF54570">
    <property type="entry name" value="Ribosomal protein S19"/>
    <property type="match status" value="1"/>
</dbReference>
<keyword evidence="10" id="KW-1185">Reference proteome</keyword>
<protein>
    <recommendedName>
        <fullName evidence="6 7">Small ribosomal subunit protein uS19</fullName>
    </recommendedName>
</protein>
<dbReference type="Proteomes" id="UP000637906">
    <property type="component" value="Unassembled WGS sequence"/>
</dbReference>
<keyword evidence="5 7" id="KW-0687">Ribonucleoprotein</keyword>
<dbReference type="Pfam" id="PF00203">
    <property type="entry name" value="Ribosomal_S19"/>
    <property type="match status" value="1"/>
</dbReference>
<evidence type="ECO:0000256" key="7">
    <source>
        <dbReference type="HAMAP-Rule" id="MF_00531"/>
    </source>
</evidence>
<dbReference type="GO" id="GO:0005737">
    <property type="term" value="C:cytoplasm"/>
    <property type="evidence" value="ECO:0007669"/>
    <property type="project" value="UniProtKB-ARBA"/>
</dbReference>
<dbReference type="PIRSF" id="PIRSF002144">
    <property type="entry name" value="Ribosomal_S19"/>
    <property type="match status" value="1"/>
</dbReference>
<reference evidence="9 10" key="1">
    <citation type="journal article" date="2021" name="Microb. Ecol.">
        <title>Candidatus Mesenet longicola: Novel Endosymbionts of Brontispa longissima that Induce Cytoplasmic Incompatibility.</title>
        <authorList>
            <person name="Takano S."/>
            <person name="Gotoh Y."/>
            <person name="Hayashi T."/>
        </authorList>
    </citation>
    <scope>NUCLEOTIDE SEQUENCE [LARGE SCALE GENOMIC DNA]</scope>
    <source>
        <strain evidence="9">L5</strain>
    </source>
</reference>
<dbReference type="InterPro" id="IPR020934">
    <property type="entry name" value="Ribosomal_uS19_CS"/>
</dbReference>
<dbReference type="EMBL" id="BNGU01000004">
    <property type="protein sequence ID" value="GHM59154.1"/>
    <property type="molecule type" value="Genomic_DNA"/>
</dbReference>
<dbReference type="AlphaFoldDB" id="A0A8J3HNK1"/>
<dbReference type="HAMAP" id="MF_00531">
    <property type="entry name" value="Ribosomal_uS19"/>
    <property type="match status" value="1"/>
</dbReference>
<dbReference type="GO" id="GO:0003735">
    <property type="term" value="F:structural constituent of ribosome"/>
    <property type="evidence" value="ECO:0007669"/>
    <property type="project" value="InterPro"/>
</dbReference>
<dbReference type="GO" id="GO:0015935">
    <property type="term" value="C:small ribosomal subunit"/>
    <property type="evidence" value="ECO:0007669"/>
    <property type="project" value="InterPro"/>
</dbReference>
<dbReference type="InterPro" id="IPR023575">
    <property type="entry name" value="Ribosomal_uS19_SF"/>
</dbReference>
<dbReference type="GO" id="GO:0000028">
    <property type="term" value="P:ribosomal small subunit assembly"/>
    <property type="evidence" value="ECO:0007669"/>
    <property type="project" value="TreeGrafter"/>
</dbReference>
<dbReference type="NCBIfam" id="TIGR01050">
    <property type="entry name" value="rpsS_bact"/>
    <property type="match status" value="1"/>
</dbReference>
<organism evidence="9 10">
    <name type="scientific">Candidatus Mesenet longicola</name>
    <dbReference type="NCBI Taxonomy" id="1892558"/>
    <lineage>
        <taxon>Bacteria</taxon>
        <taxon>Pseudomonadati</taxon>
        <taxon>Pseudomonadota</taxon>
        <taxon>Alphaproteobacteria</taxon>
        <taxon>Rickettsiales</taxon>
        <taxon>Anaplasmataceae</taxon>
        <taxon>Candidatus Mesenet</taxon>
    </lineage>
</organism>
<keyword evidence="2 7" id="KW-0699">rRNA-binding</keyword>
<accession>A0A8J3HNK1</accession>
<dbReference type="FunFam" id="3.30.860.10:FF:000001">
    <property type="entry name" value="30S ribosomal protein S19"/>
    <property type="match status" value="1"/>
</dbReference>
<dbReference type="GO" id="GO:0019843">
    <property type="term" value="F:rRNA binding"/>
    <property type="evidence" value="ECO:0007669"/>
    <property type="project" value="UniProtKB-UniRule"/>
</dbReference>
<gene>
    <name evidence="7 9" type="primary">rpsS</name>
    <name evidence="9" type="ORF">sL5_01470</name>
</gene>
<dbReference type="Gene3D" id="3.30.860.10">
    <property type="entry name" value="30s Ribosomal Protein S19, Chain A"/>
    <property type="match status" value="1"/>
</dbReference>
<evidence type="ECO:0000313" key="9">
    <source>
        <dbReference type="EMBL" id="GHM59154.1"/>
    </source>
</evidence>
<keyword evidence="4 7" id="KW-0689">Ribosomal protein</keyword>
<dbReference type="PROSITE" id="PS00323">
    <property type="entry name" value="RIBOSOMAL_S19"/>
    <property type="match status" value="1"/>
</dbReference>
<dbReference type="InterPro" id="IPR005732">
    <property type="entry name" value="Ribosomal_uS19_bac-type"/>
</dbReference>
<evidence type="ECO:0000256" key="4">
    <source>
        <dbReference type="ARBA" id="ARBA00022980"/>
    </source>
</evidence>
<comment type="caution">
    <text evidence="9">The sequence shown here is derived from an EMBL/GenBank/DDBJ whole genome shotgun (WGS) entry which is preliminary data.</text>
</comment>
<evidence type="ECO:0000256" key="8">
    <source>
        <dbReference type="RuleBase" id="RU003485"/>
    </source>
</evidence>